<organism evidence="2 3">
    <name type="scientific">Ephemerocybe angulata</name>
    <dbReference type="NCBI Taxonomy" id="980116"/>
    <lineage>
        <taxon>Eukaryota</taxon>
        <taxon>Fungi</taxon>
        <taxon>Dikarya</taxon>
        <taxon>Basidiomycota</taxon>
        <taxon>Agaricomycotina</taxon>
        <taxon>Agaricomycetes</taxon>
        <taxon>Agaricomycetidae</taxon>
        <taxon>Agaricales</taxon>
        <taxon>Agaricineae</taxon>
        <taxon>Psathyrellaceae</taxon>
        <taxon>Ephemerocybe</taxon>
    </lineage>
</organism>
<proteinExistence type="predicted"/>
<feature type="signal peptide" evidence="1">
    <location>
        <begin position="1"/>
        <end position="21"/>
    </location>
</feature>
<dbReference type="EMBL" id="JAACJK010000112">
    <property type="protein sequence ID" value="KAF5331900.1"/>
    <property type="molecule type" value="Genomic_DNA"/>
</dbReference>
<evidence type="ECO:0000256" key="1">
    <source>
        <dbReference type="SAM" id="SignalP"/>
    </source>
</evidence>
<dbReference type="AlphaFoldDB" id="A0A8H5FCE6"/>
<sequence>MKASLTAIWLLVMAFSTSVLAKSNTPSKTVFGRQTNAQRLARGLPLLAPKNLFSPTRLAARAALPSAAKTPTTTCNFGVYVDGTMKGYLGASGGVQTTPYSFSLTTPYSSFQKFELFWAGSTTQKLHLMTTTTPSSNVIGAGSANYLQLASSVRSSVLGSTPVNTGFNTYYETTIWSADPLTGALSAWWVNSSGGAAVPVYFVIKTTATSKLLTPVGDVRAYINAQPVVSGTTYSEVKFVAGF</sequence>
<accession>A0A8H5FCE6</accession>
<keyword evidence="1" id="KW-0732">Signal</keyword>
<gene>
    <name evidence="2" type="ORF">D9611_008993</name>
</gene>
<evidence type="ECO:0000313" key="2">
    <source>
        <dbReference type="EMBL" id="KAF5331900.1"/>
    </source>
</evidence>
<reference evidence="2 3" key="1">
    <citation type="journal article" date="2020" name="ISME J.">
        <title>Uncovering the hidden diversity of litter-decomposition mechanisms in mushroom-forming fungi.</title>
        <authorList>
            <person name="Floudas D."/>
            <person name="Bentzer J."/>
            <person name="Ahren D."/>
            <person name="Johansson T."/>
            <person name="Persson P."/>
            <person name="Tunlid A."/>
        </authorList>
    </citation>
    <scope>NUCLEOTIDE SEQUENCE [LARGE SCALE GENOMIC DNA]</scope>
    <source>
        <strain evidence="2 3">CBS 175.51</strain>
    </source>
</reference>
<dbReference type="OrthoDB" id="3167181at2759"/>
<comment type="caution">
    <text evidence="2">The sequence shown here is derived from an EMBL/GenBank/DDBJ whole genome shotgun (WGS) entry which is preliminary data.</text>
</comment>
<protein>
    <submittedName>
        <fullName evidence="2">Uncharacterized protein</fullName>
    </submittedName>
</protein>
<name>A0A8H5FCE6_9AGAR</name>
<feature type="chain" id="PRO_5034165874" evidence="1">
    <location>
        <begin position="22"/>
        <end position="243"/>
    </location>
</feature>
<keyword evidence="3" id="KW-1185">Reference proteome</keyword>
<evidence type="ECO:0000313" key="3">
    <source>
        <dbReference type="Proteomes" id="UP000541558"/>
    </source>
</evidence>
<dbReference type="Proteomes" id="UP000541558">
    <property type="component" value="Unassembled WGS sequence"/>
</dbReference>